<accession>A0A0E9Q7Z6</accession>
<dbReference type="AlphaFoldDB" id="A0A0E9Q7Z6"/>
<evidence type="ECO:0000313" key="1">
    <source>
        <dbReference type="EMBL" id="JAH12460.1"/>
    </source>
</evidence>
<name>A0A0E9Q7Z6_ANGAN</name>
<sequence>MTLLHTSCRSCRPRTTQFAAPTRVFLVSNGAYFHQRILIPSRSRQCP</sequence>
<protein>
    <submittedName>
        <fullName evidence="1">Uncharacterized protein</fullName>
    </submittedName>
</protein>
<reference evidence="1" key="2">
    <citation type="journal article" date="2015" name="Fish Shellfish Immunol.">
        <title>Early steps in the European eel (Anguilla anguilla)-Vibrio vulnificus interaction in the gills: Role of the RtxA13 toxin.</title>
        <authorList>
            <person name="Callol A."/>
            <person name="Pajuelo D."/>
            <person name="Ebbesson L."/>
            <person name="Teles M."/>
            <person name="MacKenzie S."/>
            <person name="Amaro C."/>
        </authorList>
    </citation>
    <scope>NUCLEOTIDE SEQUENCE</scope>
</reference>
<reference evidence="1" key="1">
    <citation type="submission" date="2014-11" db="EMBL/GenBank/DDBJ databases">
        <authorList>
            <person name="Amaro Gonzalez C."/>
        </authorList>
    </citation>
    <scope>NUCLEOTIDE SEQUENCE</scope>
</reference>
<organism evidence="1">
    <name type="scientific">Anguilla anguilla</name>
    <name type="common">European freshwater eel</name>
    <name type="synonym">Muraena anguilla</name>
    <dbReference type="NCBI Taxonomy" id="7936"/>
    <lineage>
        <taxon>Eukaryota</taxon>
        <taxon>Metazoa</taxon>
        <taxon>Chordata</taxon>
        <taxon>Craniata</taxon>
        <taxon>Vertebrata</taxon>
        <taxon>Euteleostomi</taxon>
        <taxon>Actinopterygii</taxon>
        <taxon>Neopterygii</taxon>
        <taxon>Teleostei</taxon>
        <taxon>Anguilliformes</taxon>
        <taxon>Anguillidae</taxon>
        <taxon>Anguilla</taxon>
    </lineage>
</organism>
<dbReference type="EMBL" id="GBXM01096117">
    <property type="protein sequence ID" value="JAH12460.1"/>
    <property type="molecule type" value="Transcribed_RNA"/>
</dbReference>
<proteinExistence type="predicted"/>